<dbReference type="OMA" id="QANDRIF"/>
<evidence type="ECO:0000313" key="2">
    <source>
        <dbReference type="EMBL" id="EGW33282.1"/>
    </source>
</evidence>
<dbReference type="Pfam" id="PF08618">
    <property type="entry name" value="Opi1"/>
    <property type="match status" value="1"/>
</dbReference>
<dbReference type="GeneID" id="18873493"/>
<dbReference type="InParanoid" id="G3ALP0"/>
<dbReference type="GO" id="GO:0003714">
    <property type="term" value="F:transcription corepressor activity"/>
    <property type="evidence" value="ECO:0007669"/>
    <property type="project" value="InterPro"/>
</dbReference>
<dbReference type="GO" id="GO:0008654">
    <property type="term" value="P:phospholipid biosynthetic process"/>
    <property type="evidence" value="ECO:0007669"/>
    <property type="project" value="TreeGrafter"/>
</dbReference>
<dbReference type="GO" id="GO:0005634">
    <property type="term" value="C:nucleus"/>
    <property type="evidence" value="ECO:0007669"/>
    <property type="project" value="TreeGrafter"/>
</dbReference>
<feature type="region of interest" description="Disordered" evidence="1">
    <location>
        <begin position="368"/>
        <end position="392"/>
    </location>
</feature>
<feature type="compositionally biased region" description="Low complexity" evidence="1">
    <location>
        <begin position="1"/>
        <end position="32"/>
    </location>
</feature>
<dbReference type="GO" id="GO:0006357">
    <property type="term" value="P:regulation of transcription by RNA polymerase II"/>
    <property type="evidence" value="ECO:0007669"/>
    <property type="project" value="TreeGrafter"/>
</dbReference>
<feature type="region of interest" description="Disordered" evidence="1">
    <location>
        <begin position="140"/>
        <end position="181"/>
    </location>
</feature>
<dbReference type="EMBL" id="GL996501">
    <property type="protein sequence ID" value="EGW33282.1"/>
    <property type="molecule type" value="Genomic_DNA"/>
</dbReference>
<dbReference type="STRING" id="619300.G3ALP0"/>
<dbReference type="InterPro" id="IPR013927">
    <property type="entry name" value="TF_Opi1_Ccg-8"/>
</dbReference>
<dbReference type="PANTHER" id="PTHR38406">
    <property type="entry name" value="TRANSCRIPTIONAL REPRESSOR OPI1"/>
    <property type="match status" value="1"/>
</dbReference>
<dbReference type="GO" id="GO:0005783">
    <property type="term" value="C:endoplasmic reticulum"/>
    <property type="evidence" value="ECO:0007669"/>
    <property type="project" value="TreeGrafter"/>
</dbReference>
<dbReference type="GO" id="GO:0030968">
    <property type="term" value="P:endoplasmic reticulum unfolded protein response"/>
    <property type="evidence" value="ECO:0007669"/>
    <property type="project" value="TreeGrafter"/>
</dbReference>
<dbReference type="HOGENOM" id="CLU_033352_0_0_1"/>
<dbReference type="PANTHER" id="PTHR38406:SF1">
    <property type="entry name" value="TRANSCRIPTIONAL REPRESSOR OPI1"/>
    <property type="match status" value="1"/>
</dbReference>
<sequence>MSSNNTTSATVTATSNSSRFNAMSSPDSLSDSASEHEALVSAAEALTRLTRSATPSSDADTIVSESLPSPTPQPPQLQHPLVSTVSMVAQHPLVKGAVKYYETSKRNCPPLNYAAGIFEKAAIPMVNKIEVNLNNRHQTKQALHSASSSADITPSISIDTFDNKQKKRRLTNDDKPPQVSDNKKRLQFCLHVLRLANDTINSKVNYLQEKVVETEMAVKEEREKIQQNENDEDVDTKTQKTKTEIVTTVKKIIRLISNFRPSTLSTDSLTPVSSNTSTSSSVQLQNYELKTAIRDIILSLPTSLQQPGTTTPGGTTQQSNDRIIVFAKESLEMISKLTNVFNDQLSKAESWVNGEEELDQNMEDVTVTSEVPSRASSADPEELTTATKRMKI</sequence>
<keyword evidence="3" id="KW-1185">Reference proteome</keyword>
<feature type="compositionally biased region" description="Polar residues" evidence="1">
    <location>
        <begin position="49"/>
        <end position="59"/>
    </location>
</feature>
<proteinExistence type="predicted"/>
<reference evidence="2 3" key="1">
    <citation type="journal article" date="2011" name="Proc. Natl. Acad. Sci. U.S.A.">
        <title>Comparative genomics of xylose-fermenting fungi for enhanced biofuel production.</title>
        <authorList>
            <person name="Wohlbach D.J."/>
            <person name="Kuo A."/>
            <person name="Sato T.K."/>
            <person name="Potts K.M."/>
            <person name="Salamov A.A."/>
            <person name="LaButti K.M."/>
            <person name="Sun H."/>
            <person name="Clum A."/>
            <person name="Pangilinan J.L."/>
            <person name="Lindquist E.A."/>
            <person name="Lucas S."/>
            <person name="Lapidus A."/>
            <person name="Jin M."/>
            <person name="Gunawan C."/>
            <person name="Balan V."/>
            <person name="Dale B.E."/>
            <person name="Jeffries T.W."/>
            <person name="Zinkel R."/>
            <person name="Barry K.W."/>
            <person name="Grigoriev I.V."/>
            <person name="Gasch A.P."/>
        </authorList>
    </citation>
    <scope>NUCLEOTIDE SEQUENCE [LARGE SCALE GENOMIC DNA]</scope>
    <source>
        <strain evidence="3">NRRL Y-27907 / 11-Y1</strain>
    </source>
</reference>
<protein>
    <submittedName>
        <fullName evidence="2">Uncharacterized protein</fullName>
    </submittedName>
</protein>
<feature type="region of interest" description="Disordered" evidence="1">
    <location>
        <begin position="1"/>
        <end position="77"/>
    </location>
</feature>
<organism evidence="3">
    <name type="scientific">Spathaspora passalidarum (strain NRRL Y-27907 / 11-Y1)</name>
    <dbReference type="NCBI Taxonomy" id="619300"/>
    <lineage>
        <taxon>Eukaryota</taxon>
        <taxon>Fungi</taxon>
        <taxon>Dikarya</taxon>
        <taxon>Ascomycota</taxon>
        <taxon>Saccharomycotina</taxon>
        <taxon>Pichiomycetes</taxon>
        <taxon>Debaryomycetaceae</taxon>
        <taxon>Spathaspora</taxon>
    </lineage>
</organism>
<dbReference type="Proteomes" id="UP000000709">
    <property type="component" value="Unassembled WGS sequence"/>
</dbReference>
<name>G3ALP0_SPAPN</name>
<gene>
    <name evidence="2" type="ORF">SPAPADRAFT_60616</name>
</gene>
<accession>G3ALP0</accession>
<dbReference type="FunCoup" id="G3ALP0">
    <property type="interactions" value="292"/>
</dbReference>
<dbReference type="KEGG" id="spaa:SPAPADRAFT_60616"/>
<evidence type="ECO:0000313" key="3">
    <source>
        <dbReference type="Proteomes" id="UP000000709"/>
    </source>
</evidence>
<dbReference type="AlphaFoldDB" id="G3ALP0"/>
<feature type="compositionally biased region" description="Polar residues" evidence="1">
    <location>
        <begin position="140"/>
        <end position="160"/>
    </location>
</feature>
<dbReference type="eggNOG" id="ENOG502RG16">
    <property type="taxonomic scope" value="Eukaryota"/>
</dbReference>
<evidence type="ECO:0000256" key="1">
    <source>
        <dbReference type="SAM" id="MobiDB-lite"/>
    </source>
</evidence>
<dbReference type="RefSeq" id="XP_007374797.1">
    <property type="nucleotide sequence ID" value="XM_007374735.1"/>
</dbReference>
<feature type="non-terminal residue" evidence="2">
    <location>
        <position position="392"/>
    </location>
</feature>
<feature type="compositionally biased region" description="Basic and acidic residues" evidence="1">
    <location>
        <begin position="170"/>
        <end position="181"/>
    </location>
</feature>